<comment type="similarity">
    <text evidence="3 10">Belongs to the binding-protein-dependent transport system permease family. CysTW subfamily.</text>
</comment>
<keyword evidence="4" id="KW-0813">Transport</keyword>
<proteinExistence type="inferred from homology"/>
<dbReference type="Proteomes" id="UP000266895">
    <property type="component" value="Chromosome"/>
</dbReference>
<dbReference type="PANTHER" id="PTHR42922">
    <property type="entry name" value="PHOSPHATE TRANSPORT SYSTEM PERMEASE PROTEIN PSTA"/>
    <property type="match status" value="1"/>
</dbReference>
<evidence type="ECO:0000259" key="12">
    <source>
        <dbReference type="PROSITE" id="PS50928"/>
    </source>
</evidence>
<sequence length="377" mass="39892">MSTSTPPVRGRRPSAPEPVLRVDPADPLADPVPVVDGVPLTSQRLPEWFVWAALGASFVVVGGAGLAAGLGAPAILVLTALVWVVSATAVSWVKEGERWGRNTALTVLVYLAFALVMVPLVSLVWMVVVGGAQRFGPDFLLTNMRGADDTNGGVYHGIIGTLEITGIATLISVPLGLFTAIFLVEYDGGWVARAVTFLVDVMTGIPSIVAGLFAYTLFLMIMGPRYQAGIIGAVALSVLMTPVVIRGVEEMLRLVPNELREASYALGVPKWLTIVKVVLRTAVAGITTSIMIAIARVIGETAPLLITVGLTVRTNVNPVEGSMATLPVLVYDQYSRGETAAMERAWAGALTLIVIVMVLNLLARLVSVYLSPKGGRR</sequence>
<dbReference type="SUPFAM" id="SSF161098">
    <property type="entry name" value="MetI-like"/>
    <property type="match status" value="1"/>
</dbReference>
<dbReference type="InterPro" id="IPR005672">
    <property type="entry name" value="Phosphate_PstA"/>
</dbReference>
<dbReference type="Pfam" id="PF00528">
    <property type="entry name" value="BPD_transp_1"/>
    <property type="match status" value="1"/>
</dbReference>
<evidence type="ECO:0000313" key="14">
    <source>
        <dbReference type="Proteomes" id="UP000266895"/>
    </source>
</evidence>
<protein>
    <recommendedName>
        <fullName evidence="10">Phosphate transport system permease protein PstA</fullName>
    </recommendedName>
</protein>
<feature type="transmembrane region" description="Helical" evidence="10">
    <location>
        <begin position="48"/>
        <end position="68"/>
    </location>
</feature>
<dbReference type="GO" id="GO:0005886">
    <property type="term" value="C:plasma membrane"/>
    <property type="evidence" value="ECO:0007669"/>
    <property type="project" value="UniProtKB-SubCell"/>
</dbReference>
<feature type="domain" description="ABC transmembrane type-1" evidence="12">
    <location>
        <begin position="158"/>
        <end position="363"/>
    </location>
</feature>
<feature type="transmembrane region" description="Helical" evidence="10">
    <location>
        <begin position="74"/>
        <end position="93"/>
    </location>
</feature>
<organism evidence="13 14">
    <name type="scientific">Actinomyces howellii</name>
    <dbReference type="NCBI Taxonomy" id="52771"/>
    <lineage>
        <taxon>Bacteria</taxon>
        <taxon>Bacillati</taxon>
        <taxon>Actinomycetota</taxon>
        <taxon>Actinomycetes</taxon>
        <taxon>Actinomycetales</taxon>
        <taxon>Actinomycetaceae</taxon>
        <taxon>Actinomyces</taxon>
    </lineage>
</organism>
<dbReference type="PROSITE" id="PS50928">
    <property type="entry name" value="ABC_TM1"/>
    <property type="match status" value="1"/>
</dbReference>
<keyword evidence="5 10" id="KW-1003">Cell membrane</keyword>
<evidence type="ECO:0000256" key="8">
    <source>
        <dbReference type="ARBA" id="ARBA00022989"/>
    </source>
</evidence>
<keyword evidence="6" id="KW-0592">Phosphate transport</keyword>
<reference evidence="13 14" key="1">
    <citation type="submission" date="2018-12" db="EMBL/GenBank/DDBJ databases">
        <authorList>
            <consortium name="Pathogen Informatics"/>
        </authorList>
    </citation>
    <scope>NUCLEOTIDE SEQUENCE [LARGE SCALE GENOMIC DNA]</scope>
    <source>
        <strain evidence="13 14">NCTC11636</strain>
    </source>
</reference>
<evidence type="ECO:0000256" key="3">
    <source>
        <dbReference type="ARBA" id="ARBA00007069"/>
    </source>
</evidence>
<evidence type="ECO:0000256" key="1">
    <source>
        <dbReference type="ARBA" id="ARBA00003510"/>
    </source>
</evidence>
<dbReference type="NCBIfam" id="TIGR00974">
    <property type="entry name" value="3a0107s02c"/>
    <property type="match status" value="1"/>
</dbReference>
<dbReference type="CDD" id="cd06261">
    <property type="entry name" value="TM_PBP2"/>
    <property type="match status" value="1"/>
</dbReference>
<evidence type="ECO:0000256" key="6">
    <source>
        <dbReference type="ARBA" id="ARBA00022592"/>
    </source>
</evidence>
<keyword evidence="14" id="KW-1185">Reference proteome</keyword>
<feature type="region of interest" description="Disordered" evidence="11">
    <location>
        <begin position="1"/>
        <end position="20"/>
    </location>
</feature>
<dbReference type="GO" id="GO:0005315">
    <property type="term" value="F:phosphate transmembrane transporter activity"/>
    <property type="evidence" value="ECO:0007669"/>
    <property type="project" value="InterPro"/>
</dbReference>
<dbReference type="EMBL" id="LR134350">
    <property type="protein sequence ID" value="VEG27996.1"/>
    <property type="molecule type" value="Genomic_DNA"/>
</dbReference>
<feature type="transmembrane region" description="Helical" evidence="10">
    <location>
        <begin position="345"/>
        <end position="370"/>
    </location>
</feature>
<comment type="function">
    <text evidence="1">Part of the binding-protein-dependent transport system for phosphate; probably responsible for the translocation of the substrate across the membrane.</text>
</comment>
<evidence type="ECO:0000256" key="4">
    <source>
        <dbReference type="ARBA" id="ARBA00022448"/>
    </source>
</evidence>
<dbReference type="InterPro" id="IPR035906">
    <property type="entry name" value="MetI-like_sf"/>
</dbReference>
<evidence type="ECO:0000256" key="2">
    <source>
        <dbReference type="ARBA" id="ARBA00004651"/>
    </source>
</evidence>
<comment type="subcellular location">
    <subcellularLocation>
        <location evidence="2 10">Cell membrane</location>
        <topology evidence="2 10">Multi-pass membrane protein</topology>
    </subcellularLocation>
</comment>
<dbReference type="InterPro" id="IPR051408">
    <property type="entry name" value="Phosphate_transprt_permease"/>
</dbReference>
<accession>A0A448HGI3</accession>
<feature type="transmembrane region" description="Helical" evidence="10">
    <location>
        <begin position="277"/>
        <end position="298"/>
    </location>
</feature>
<name>A0A448HGI3_9ACTO</name>
<dbReference type="Gene3D" id="1.10.3720.10">
    <property type="entry name" value="MetI-like"/>
    <property type="match status" value="1"/>
</dbReference>
<keyword evidence="9 10" id="KW-0472">Membrane</keyword>
<evidence type="ECO:0000256" key="9">
    <source>
        <dbReference type="ARBA" id="ARBA00023136"/>
    </source>
</evidence>
<feature type="transmembrane region" description="Helical" evidence="10">
    <location>
        <begin position="153"/>
        <end position="183"/>
    </location>
</feature>
<evidence type="ECO:0000256" key="7">
    <source>
        <dbReference type="ARBA" id="ARBA00022692"/>
    </source>
</evidence>
<dbReference type="AlphaFoldDB" id="A0A448HGI3"/>
<dbReference type="OrthoDB" id="9775069at2"/>
<feature type="transmembrane region" description="Helical" evidence="10">
    <location>
        <begin position="195"/>
        <end position="220"/>
    </location>
</feature>
<feature type="transmembrane region" description="Helical" evidence="10">
    <location>
        <begin position="226"/>
        <end position="245"/>
    </location>
</feature>
<evidence type="ECO:0000256" key="10">
    <source>
        <dbReference type="RuleBase" id="RU363043"/>
    </source>
</evidence>
<evidence type="ECO:0000256" key="5">
    <source>
        <dbReference type="ARBA" id="ARBA00022475"/>
    </source>
</evidence>
<dbReference type="PANTHER" id="PTHR42922:SF1">
    <property type="entry name" value="PHOSPHATE TRANSPORT SYSTEM PERMEASE PROTEIN PSTA"/>
    <property type="match status" value="1"/>
</dbReference>
<gene>
    <name evidence="13" type="primary">pstA</name>
    <name evidence="13" type="ORF">NCTC11636_01280</name>
</gene>
<feature type="transmembrane region" description="Helical" evidence="10">
    <location>
        <begin position="105"/>
        <end position="133"/>
    </location>
</feature>
<keyword evidence="8 10" id="KW-1133">Transmembrane helix</keyword>
<evidence type="ECO:0000313" key="13">
    <source>
        <dbReference type="EMBL" id="VEG27996.1"/>
    </source>
</evidence>
<keyword evidence="7 10" id="KW-0812">Transmembrane</keyword>
<dbReference type="InterPro" id="IPR000515">
    <property type="entry name" value="MetI-like"/>
</dbReference>
<evidence type="ECO:0000256" key="11">
    <source>
        <dbReference type="SAM" id="MobiDB-lite"/>
    </source>
</evidence>
<dbReference type="GO" id="GO:0035435">
    <property type="term" value="P:phosphate ion transmembrane transport"/>
    <property type="evidence" value="ECO:0007669"/>
    <property type="project" value="InterPro"/>
</dbReference>
<dbReference type="RefSeq" id="WP_126382389.1">
    <property type="nucleotide sequence ID" value="NZ_LR134350.1"/>
</dbReference>
<dbReference type="KEGG" id="ahw:NCTC11636_01280"/>